<protein>
    <submittedName>
        <fullName evidence="1">Uncharacterized protein</fullName>
    </submittedName>
</protein>
<proteinExistence type="predicted"/>
<sequence length="15" mass="1799">MARLRASRSMESKFE</sequence>
<organism evidence="1 2">
    <name type="scientific">Trichonephila inaurata madagascariensis</name>
    <dbReference type="NCBI Taxonomy" id="2747483"/>
    <lineage>
        <taxon>Eukaryota</taxon>
        <taxon>Metazoa</taxon>
        <taxon>Ecdysozoa</taxon>
        <taxon>Arthropoda</taxon>
        <taxon>Chelicerata</taxon>
        <taxon>Arachnida</taxon>
        <taxon>Araneae</taxon>
        <taxon>Araneomorphae</taxon>
        <taxon>Entelegynae</taxon>
        <taxon>Araneoidea</taxon>
        <taxon>Nephilidae</taxon>
        <taxon>Trichonephila</taxon>
        <taxon>Trichonephila inaurata</taxon>
    </lineage>
</organism>
<name>A0A8X7C8S0_9ARAC</name>
<dbReference type="EMBL" id="BMAV01011546">
    <property type="protein sequence ID" value="GFY57512.1"/>
    <property type="molecule type" value="Genomic_DNA"/>
</dbReference>
<gene>
    <name evidence="1" type="ORF">TNIN_242361</name>
</gene>
<dbReference type="Proteomes" id="UP000886998">
    <property type="component" value="Unassembled WGS sequence"/>
</dbReference>
<evidence type="ECO:0000313" key="2">
    <source>
        <dbReference type="Proteomes" id="UP000886998"/>
    </source>
</evidence>
<accession>A0A8X7C8S0</accession>
<keyword evidence="2" id="KW-1185">Reference proteome</keyword>
<comment type="caution">
    <text evidence="1">The sequence shown here is derived from an EMBL/GenBank/DDBJ whole genome shotgun (WGS) entry which is preliminary data.</text>
</comment>
<feature type="non-terminal residue" evidence="1">
    <location>
        <position position="15"/>
    </location>
</feature>
<reference evidence="1" key="1">
    <citation type="submission" date="2020-08" db="EMBL/GenBank/DDBJ databases">
        <title>Multicomponent nature underlies the extraordinary mechanical properties of spider dragline silk.</title>
        <authorList>
            <person name="Kono N."/>
            <person name="Nakamura H."/>
            <person name="Mori M."/>
            <person name="Yoshida Y."/>
            <person name="Ohtoshi R."/>
            <person name="Malay A.D."/>
            <person name="Moran D.A.P."/>
            <person name="Tomita M."/>
            <person name="Numata K."/>
            <person name="Arakawa K."/>
        </authorList>
    </citation>
    <scope>NUCLEOTIDE SEQUENCE</scope>
</reference>
<evidence type="ECO:0000313" key="1">
    <source>
        <dbReference type="EMBL" id="GFY57512.1"/>
    </source>
</evidence>